<proteinExistence type="predicted"/>
<feature type="transmembrane region" description="Helical" evidence="11">
    <location>
        <begin position="305"/>
        <end position="325"/>
    </location>
</feature>
<comment type="subunit">
    <text evidence="2">The complex is composed of two ATP-binding proteins (LsrA), two transmembrane proteins (LsrC and LsrD) and a solute-binding protein (LsrB).</text>
</comment>
<organism evidence="12 13">
    <name type="scientific">Homoserinimonas aerilata</name>
    <dbReference type="NCBI Taxonomy" id="1162970"/>
    <lineage>
        <taxon>Bacteria</taxon>
        <taxon>Bacillati</taxon>
        <taxon>Actinomycetota</taxon>
        <taxon>Actinomycetes</taxon>
        <taxon>Micrococcales</taxon>
        <taxon>Microbacteriaceae</taxon>
        <taxon>Homoserinimonas</taxon>
    </lineage>
</organism>
<evidence type="ECO:0000256" key="4">
    <source>
        <dbReference type="ARBA" id="ARBA00022475"/>
    </source>
</evidence>
<keyword evidence="5" id="KW-0997">Cell inner membrane</keyword>
<dbReference type="Proteomes" id="UP000317998">
    <property type="component" value="Unassembled WGS sequence"/>
</dbReference>
<evidence type="ECO:0000256" key="3">
    <source>
        <dbReference type="ARBA" id="ARBA00022448"/>
    </source>
</evidence>
<feature type="transmembrane region" description="Helical" evidence="11">
    <location>
        <begin position="25"/>
        <end position="42"/>
    </location>
</feature>
<dbReference type="RefSeq" id="WP_141881833.1">
    <property type="nucleotide sequence ID" value="NZ_VFOM01000006.1"/>
</dbReference>
<feature type="transmembrane region" description="Helical" evidence="11">
    <location>
        <begin position="225"/>
        <end position="244"/>
    </location>
</feature>
<feature type="transmembrane region" description="Helical" evidence="11">
    <location>
        <begin position="173"/>
        <end position="195"/>
    </location>
</feature>
<feature type="transmembrane region" description="Helical" evidence="11">
    <location>
        <begin position="133"/>
        <end position="153"/>
    </location>
</feature>
<accession>A0A542XX42</accession>
<dbReference type="EMBL" id="VFOM01000006">
    <property type="protein sequence ID" value="TQL40404.1"/>
    <property type="molecule type" value="Genomic_DNA"/>
</dbReference>
<feature type="transmembrane region" description="Helical" evidence="11">
    <location>
        <begin position="81"/>
        <end position="99"/>
    </location>
</feature>
<evidence type="ECO:0000256" key="5">
    <source>
        <dbReference type="ARBA" id="ARBA00022519"/>
    </source>
</evidence>
<gene>
    <name evidence="12" type="ORF">FB562_2738</name>
</gene>
<evidence type="ECO:0000256" key="9">
    <source>
        <dbReference type="ARBA" id="ARBA00025439"/>
    </source>
</evidence>
<dbReference type="AlphaFoldDB" id="A0A542XX42"/>
<protein>
    <recommendedName>
        <fullName evidence="10">Autoinducer 2 import system permease protein LsrC</fullName>
    </recommendedName>
</protein>
<evidence type="ECO:0000256" key="10">
    <source>
        <dbReference type="ARBA" id="ARBA00039382"/>
    </source>
</evidence>
<evidence type="ECO:0000256" key="8">
    <source>
        <dbReference type="ARBA" id="ARBA00023136"/>
    </source>
</evidence>
<evidence type="ECO:0000256" key="6">
    <source>
        <dbReference type="ARBA" id="ARBA00022692"/>
    </source>
</evidence>
<evidence type="ECO:0000256" key="2">
    <source>
        <dbReference type="ARBA" id="ARBA00011262"/>
    </source>
</evidence>
<feature type="transmembrane region" description="Helical" evidence="11">
    <location>
        <begin position="105"/>
        <end position="126"/>
    </location>
</feature>
<keyword evidence="4" id="KW-1003">Cell membrane</keyword>
<feature type="transmembrane region" description="Helical" evidence="11">
    <location>
        <begin position="250"/>
        <end position="273"/>
    </location>
</feature>
<evidence type="ECO:0000256" key="11">
    <source>
        <dbReference type="SAM" id="Phobius"/>
    </source>
</evidence>
<comment type="subcellular location">
    <subcellularLocation>
        <location evidence="1">Cell membrane</location>
        <topology evidence="1">Multi-pass membrane protein</topology>
    </subcellularLocation>
</comment>
<reference evidence="12 13" key="1">
    <citation type="submission" date="2019-06" db="EMBL/GenBank/DDBJ databases">
        <title>Sequencing the genomes of 1000 actinobacteria strains.</title>
        <authorList>
            <person name="Klenk H.-P."/>
        </authorList>
    </citation>
    <scope>NUCLEOTIDE SEQUENCE [LARGE SCALE GENOMIC DNA]</scope>
    <source>
        <strain evidence="12 13">DSM 26477</strain>
    </source>
</reference>
<dbReference type="OrthoDB" id="3185552at2"/>
<dbReference type="Pfam" id="PF02653">
    <property type="entry name" value="BPD_transp_2"/>
    <property type="match status" value="1"/>
</dbReference>
<comment type="function">
    <text evidence="9">Part of the ABC transporter complex LsrABCD involved in autoinducer 2 (AI-2) import. Probably responsible for the translocation of the substrate across the membrane.</text>
</comment>
<evidence type="ECO:0000256" key="7">
    <source>
        <dbReference type="ARBA" id="ARBA00022989"/>
    </source>
</evidence>
<feature type="transmembrane region" description="Helical" evidence="11">
    <location>
        <begin position="280"/>
        <end position="299"/>
    </location>
</feature>
<dbReference type="InterPro" id="IPR001851">
    <property type="entry name" value="ABC_transp_permease"/>
</dbReference>
<dbReference type="CDD" id="cd06579">
    <property type="entry name" value="TM_PBP1_transp_AraH_like"/>
    <property type="match status" value="1"/>
</dbReference>
<keyword evidence="7 11" id="KW-1133">Transmembrane helix</keyword>
<dbReference type="GO" id="GO:0005886">
    <property type="term" value="C:plasma membrane"/>
    <property type="evidence" value="ECO:0007669"/>
    <property type="project" value="UniProtKB-SubCell"/>
</dbReference>
<keyword evidence="8 11" id="KW-0472">Membrane</keyword>
<evidence type="ECO:0000313" key="12">
    <source>
        <dbReference type="EMBL" id="TQL40404.1"/>
    </source>
</evidence>
<sequence length="341" mass="35290">MSTVTHTPTAARSGAVKRFFTAREIPVASALVLLIAVTFILNPRFLSPQSTKDLMLNATIMVILAVGQSIVIITRNVDLSVGAILGLTAFGTGTVFDIFPDIPLVLVFVIGMTFGGLLGAINGLLVTSAKVPALVITLGTMYIFRGVLSSWAGSKQFFSGDNPKEFGNLSVDTFFGIPIITIIAVVITVAVAVFMSSVRSGRDLYAIGSDPDAARLFGIPVGGRVLSAFIATGALTGLAGVLYTSRYNSVGALTGSGLELDVVAAVVVGGVAIFGGSGTVAGAAIGAVLLSTITGALTATRVDKFWQQAIVGVLILSAIIIDRVVSLRRTRKLRVSEAKDV</sequence>
<dbReference type="GO" id="GO:0022857">
    <property type="term" value="F:transmembrane transporter activity"/>
    <property type="evidence" value="ECO:0007669"/>
    <property type="project" value="InterPro"/>
</dbReference>
<dbReference type="PANTHER" id="PTHR32196:SF29">
    <property type="entry name" value="AUTOINDUCER 2 IMPORT SYSTEM PERMEASE PROTEIN LSRC"/>
    <property type="match status" value="1"/>
</dbReference>
<evidence type="ECO:0000256" key="1">
    <source>
        <dbReference type="ARBA" id="ARBA00004651"/>
    </source>
</evidence>
<comment type="caution">
    <text evidence="12">The sequence shown here is derived from an EMBL/GenBank/DDBJ whole genome shotgun (WGS) entry which is preliminary data.</text>
</comment>
<feature type="transmembrane region" description="Helical" evidence="11">
    <location>
        <begin position="54"/>
        <end position="74"/>
    </location>
</feature>
<keyword evidence="3" id="KW-0813">Transport</keyword>
<keyword evidence="6 11" id="KW-0812">Transmembrane</keyword>
<evidence type="ECO:0000313" key="13">
    <source>
        <dbReference type="Proteomes" id="UP000317998"/>
    </source>
</evidence>
<keyword evidence="13" id="KW-1185">Reference proteome</keyword>
<name>A0A542XX42_9MICO</name>
<dbReference type="PANTHER" id="PTHR32196">
    <property type="entry name" value="ABC TRANSPORTER PERMEASE PROTEIN YPHD-RELATED-RELATED"/>
    <property type="match status" value="1"/>
</dbReference>